<gene>
    <name evidence="1" type="ORF">RIL96_04865</name>
</gene>
<dbReference type="EMBL" id="JAVKGR010000003">
    <property type="protein sequence ID" value="MDR8018892.1"/>
    <property type="molecule type" value="Genomic_DNA"/>
</dbReference>
<protein>
    <recommendedName>
        <fullName evidence="3">Glycosyltransferase involved in cell wall biosynthesis</fullName>
    </recommendedName>
</protein>
<dbReference type="SUPFAM" id="SSF53756">
    <property type="entry name" value="UDP-Glycosyltransferase/glycogen phosphorylase"/>
    <property type="match status" value="1"/>
</dbReference>
<accession>A0ABU2DQV6</accession>
<evidence type="ECO:0000313" key="2">
    <source>
        <dbReference type="Proteomes" id="UP001251870"/>
    </source>
</evidence>
<dbReference type="Proteomes" id="UP001251870">
    <property type="component" value="Unassembled WGS sequence"/>
</dbReference>
<sequence length="525" mass="58189">MASTPQRTDGRYDVDVIQLSDFRLPGGTTSSIAEEVRAQSEAGISTALVHAAGTITNHPHPWSAHIRGILDLPHVQVATHRERLHAKLLVIRHPTVIWSTRATFDHLSADEVVIVVNHAAVDAAGTRHYPVEDTDRRVRELFGKEPIWAPIGPVVRGTVLEQTTRVPLRDQDWVNIFRTPEGVQERTGFLGDVPIIGRHSRPEPGKWPATRRDIRAAYPNSEKYRVEILGGAWAAEKILRGRPEHWHVIPFGGEDPMRFLQRIDFWVYMHHPDLKEAFGRAAMEALAAGCVAIMPPYMKELFGDAALYATPQQVTGIVDSLWKDPQRFLEQSLRAQEFARAFRPQMHIDRLAALDVHAPAQPPQDRVLATPARLSGPTLLLSTDAAAAPTAAELAERLRTPRRPTAWVQVAERPDAHAAGAAVTVLDAQALRMTDSAWQQYLAQRLSQLIGALRPGRVVIVGARFHTGALRAAQTAASSRFWVRPPDSGALDEEQMASTGRFTRVFSAEEAEDLDALVRQIAGHR</sequence>
<dbReference type="Gene3D" id="3.40.50.2000">
    <property type="entry name" value="Glycogen Phosphorylase B"/>
    <property type="match status" value="1"/>
</dbReference>
<evidence type="ECO:0000313" key="1">
    <source>
        <dbReference type="EMBL" id="MDR8018892.1"/>
    </source>
</evidence>
<keyword evidence="2" id="KW-1185">Reference proteome</keyword>
<dbReference type="RefSeq" id="WP_310547878.1">
    <property type="nucleotide sequence ID" value="NZ_JAVKGR010000003.1"/>
</dbReference>
<comment type="caution">
    <text evidence="1">The sequence shown here is derived from an EMBL/GenBank/DDBJ whole genome shotgun (WGS) entry which is preliminary data.</text>
</comment>
<organism evidence="1 2">
    <name type="scientific">Nesterenkonia aerolata</name>
    <dbReference type="NCBI Taxonomy" id="3074079"/>
    <lineage>
        <taxon>Bacteria</taxon>
        <taxon>Bacillati</taxon>
        <taxon>Actinomycetota</taxon>
        <taxon>Actinomycetes</taxon>
        <taxon>Micrococcales</taxon>
        <taxon>Micrococcaceae</taxon>
        <taxon>Nesterenkonia</taxon>
    </lineage>
</organism>
<name>A0ABU2DQV6_9MICC</name>
<proteinExistence type="predicted"/>
<reference evidence="1 2" key="1">
    <citation type="submission" date="2023-09" db="EMBL/GenBank/DDBJ databases">
        <title>Description of three actinobacteria isolated from air of manufacturing shop in a pharmaceutical factory.</title>
        <authorList>
            <person name="Zhang D.-F."/>
        </authorList>
    </citation>
    <scope>NUCLEOTIDE SEQUENCE [LARGE SCALE GENOMIC DNA]</scope>
    <source>
        <strain evidence="1 2">LY-0111</strain>
    </source>
</reference>
<evidence type="ECO:0008006" key="3">
    <source>
        <dbReference type="Google" id="ProtNLM"/>
    </source>
</evidence>